<dbReference type="EC" id="4.2.2.n1" evidence="2"/>
<protein>
    <recommendedName>
        <fullName evidence="2">peptidoglycan lytic exotransglycosylase</fullName>
        <ecNumber evidence="2">4.2.2.n1</ecNumber>
    </recommendedName>
    <alternativeName>
        <fullName evidence="5">Murein hydrolase A</fullName>
    </alternativeName>
</protein>
<dbReference type="EMBL" id="ARYL01000015">
    <property type="protein sequence ID" value="KDA02296.1"/>
    <property type="molecule type" value="Genomic_DNA"/>
</dbReference>
<dbReference type="Proteomes" id="UP000024942">
    <property type="component" value="Unassembled WGS sequence"/>
</dbReference>
<keyword evidence="10" id="KW-1185">Reference proteome</keyword>
<dbReference type="GO" id="GO:0004553">
    <property type="term" value="F:hydrolase activity, hydrolyzing O-glycosyl compounds"/>
    <property type="evidence" value="ECO:0007669"/>
    <property type="project" value="InterPro"/>
</dbReference>
<evidence type="ECO:0000259" key="8">
    <source>
        <dbReference type="SMART" id="SM00925"/>
    </source>
</evidence>
<dbReference type="PROSITE" id="PS51257">
    <property type="entry name" value="PROKAR_LIPOPROTEIN"/>
    <property type="match status" value="1"/>
</dbReference>
<dbReference type="GO" id="GO:0019867">
    <property type="term" value="C:outer membrane"/>
    <property type="evidence" value="ECO:0007669"/>
    <property type="project" value="InterPro"/>
</dbReference>
<evidence type="ECO:0000256" key="5">
    <source>
        <dbReference type="ARBA" id="ARBA00030918"/>
    </source>
</evidence>
<dbReference type="STRING" id="1280953.HOC_11058"/>
<sequence length="416" mass="44106">MTAARKAGHKTPMLRTLAIAFLSLALVSCQSTQAPRSVPSQAGPVLLPPVGVASGAYGDLPGWSGVRLMDSVQAFQRSCTKLQARPRNADLSAKATWAGQVGEWLPACAAMARVRDEAGARAAYQSLFTPIEALSPDGNSRFTGYFEPTYEARRTPVPPFTEPVPALPADLIPNGASPLQRLPDGRTRPYPSREEISRAGVAPIAYAHPSDVFFLQIQGSGRLTFPDGSTTRAVYAAHNGHRFKSTANWLMETGRITRGEASMQGIRAWMDRAGPAEARLAMNQNPRYVFFRAEPEGDPTLGPVGAQGVPLTPLASMAVDTDIQPLGMPMFVETIAPGLGGHWSGLLISQDTGGAIKGAVRGDLYFGTGTDAGSRAGTMNAPGRLWVLLPRAVADRLLRNMMVSEAPGLGDPPAAP</sequence>
<dbReference type="PANTHER" id="PTHR30124">
    <property type="entry name" value="MEMBRANE-BOUND LYTIC MUREIN TRANSGLYCOSYLASE A"/>
    <property type="match status" value="1"/>
</dbReference>
<feature type="signal peptide" evidence="7">
    <location>
        <begin position="1"/>
        <end position="34"/>
    </location>
</feature>
<dbReference type="GO" id="GO:0071555">
    <property type="term" value="P:cell wall organization"/>
    <property type="evidence" value="ECO:0007669"/>
    <property type="project" value="UniProtKB-KW"/>
</dbReference>
<evidence type="ECO:0000256" key="3">
    <source>
        <dbReference type="ARBA" id="ARBA00023239"/>
    </source>
</evidence>
<dbReference type="InterPro" id="IPR026044">
    <property type="entry name" value="MltA"/>
</dbReference>
<dbReference type="InterPro" id="IPR005300">
    <property type="entry name" value="MltA_B"/>
</dbReference>
<dbReference type="InterPro" id="IPR010611">
    <property type="entry name" value="3D_dom"/>
</dbReference>
<proteinExistence type="predicted"/>
<keyword evidence="3" id="KW-0456">Lyase</keyword>
<dbReference type="SUPFAM" id="SSF50685">
    <property type="entry name" value="Barwin-like endoglucanases"/>
    <property type="match status" value="1"/>
</dbReference>
<feature type="chain" id="PRO_5001578002" description="peptidoglycan lytic exotransglycosylase" evidence="7">
    <location>
        <begin position="35"/>
        <end position="416"/>
    </location>
</feature>
<evidence type="ECO:0000313" key="9">
    <source>
        <dbReference type="EMBL" id="KDA02296.1"/>
    </source>
</evidence>
<dbReference type="GO" id="GO:0009254">
    <property type="term" value="P:peptidoglycan turnover"/>
    <property type="evidence" value="ECO:0007669"/>
    <property type="project" value="InterPro"/>
</dbReference>
<feature type="region of interest" description="Disordered" evidence="6">
    <location>
        <begin position="171"/>
        <end position="192"/>
    </location>
</feature>
<dbReference type="AlphaFoldDB" id="A0A059G654"/>
<gene>
    <name evidence="9" type="ORF">HOC_11058</name>
</gene>
<dbReference type="PIRSF" id="PIRSF019422">
    <property type="entry name" value="MltA"/>
    <property type="match status" value="1"/>
</dbReference>
<dbReference type="GO" id="GO:0008933">
    <property type="term" value="F:peptidoglycan lytic transglycosylase activity"/>
    <property type="evidence" value="ECO:0007669"/>
    <property type="project" value="TreeGrafter"/>
</dbReference>
<evidence type="ECO:0000313" key="10">
    <source>
        <dbReference type="Proteomes" id="UP000024942"/>
    </source>
</evidence>
<keyword evidence="7" id="KW-0732">Signal</keyword>
<evidence type="ECO:0000256" key="4">
    <source>
        <dbReference type="ARBA" id="ARBA00023316"/>
    </source>
</evidence>
<dbReference type="SMART" id="SM00925">
    <property type="entry name" value="MltA"/>
    <property type="match status" value="1"/>
</dbReference>
<dbReference type="PATRIC" id="fig|1280953.3.peg.2231"/>
<evidence type="ECO:0000256" key="7">
    <source>
        <dbReference type="SAM" id="SignalP"/>
    </source>
</evidence>
<dbReference type="CDD" id="cd14668">
    <property type="entry name" value="mlta_B"/>
    <property type="match status" value="1"/>
</dbReference>
<keyword evidence="4" id="KW-0961">Cell wall biogenesis/degradation</keyword>
<accession>A0A059G654</accession>
<organism evidence="9 10">
    <name type="scientific">Hyphomonas oceanitis SCH89</name>
    <dbReference type="NCBI Taxonomy" id="1280953"/>
    <lineage>
        <taxon>Bacteria</taxon>
        <taxon>Pseudomonadati</taxon>
        <taxon>Pseudomonadota</taxon>
        <taxon>Alphaproteobacteria</taxon>
        <taxon>Hyphomonadales</taxon>
        <taxon>Hyphomonadaceae</taxon>
        <taxon>Hyphomonas</taxon>
    </lineage>
</organism>
<dbReference type="GO" id="GO:0009253">
    <property type="term" value="P:peptidoglycan catabolic process"/>
    <property type="evidence" value="ECO:0007669"/>
    <property type="project" value="TreeGrafter"/>
</dbReference>
<dbReference type="Pfam" id="PF03562">
    <property type="entry name" value="MltA"/>
    <property type="match status" value="1"/>
</dbReference>
<feature type="compositionally biased region" description="Basic and acidic residues" evidence="6">
    <location>
        <begin position="183"/>
        <end position="192"/>
    </location>
</feature>
<name>A0A059G654_9PROT</name>
<dbReference type="Gene3D" id="2.40.40.10">
    <property type="entry name" value="RlpA-like domain"/>
    <property type="match status" value="1"/>
</dbReference>
<dbReference type="PANTHER" id="PTHR30124:SF0">
    <property type="entry name" value="MEMBRANE-BOUND LYTIC MUREIN TRANSGLYCOSYLASE A"/>
    <property type="match status" value="1"/>
</dbReference>
<dbReference type="Pfam" id="PF06725">
    <property type="entry name" value="3D"/>
    <property type="match status" value="1"/>
</dbReference>
<comment type="catalytic activity">
    <reaction evidence="1">
        <text>Exolytic cleavage of the (1-&gt;4)-beta-glycosidic linkage between N-acetylmuramic acid (MurNAc) and N-acetylglucosamine (GlcNAc) residues in peptidoglycan, from either the reducing or the non-reducing ends of the peptidoglycan chains, with concomitant formation of a 1,6-anhydrobond in the MurNAc residue.</text>
        <dbReference type="EC" id="4.2.2.n1"/>
    </reaction>
</comment>
<evidence type="ECO:0000256" key="6">
    <source>
        <dbReference type="SAM" id="MobiDB-lite"/>
    </source>
</evidence>
<evidence type="ECO:0000256" key="1">
    <source>
        <dbReference type="ARBA" id="ARBA00001420"/>
    </source>
</evidence>
<dbReference type="CDD" id="cd14485">
    <property type="entry name" value="mltA_like_LT_A"/>
    <property type="match status" value="1"/>
</dbReference>
<comment type="caution">
    <text evidence="9">The sequence shown here is derived from an EMBL/GenBank/DDBJ whole genome shotgun (WGS) entry which is preliminary data.</text>
</comment>
<feature type="domain" description="Lytic transglycosylase MltA" evidence="8">
    <location>
        <begin position="149"/>
        <end position="292"/>
    </location>
</feature>
<evidence type="ECO:0000256" key="2">
    <source>
        <dbReference type="ARBA" id="ARBA00012587"/>
    </source>
</evidence>
<dbReference type="Gene3D" id="2.40.240.50">
    <property type="entry name" value="Barwin-like endoglucanases"/>
    <property type="match status" value="1"/>
</dbReference>
<dbReference type="eggNOG" id="COG2821">
    <property type="taxonomic scope" value="Bacteria"/>
</dbReference>
<dbReference type="InterPro" id="IPR036908">
    <property type="entry name" value="RlpA-like_sf"/>
</dbReference>
<reference evidence="9 10" key="1">
    <citation type="journal article" date="2014" name="Antonie Van Leeuwenhoek">
        <title>Hyphomonas beringensis sp. nov. and Hyphomonas chukchiensis sp. nov., isolated from surface seawater of the Bering Sea and Chukchi Sea.</title>
        <authorList>
            <person name="Li C."/>
            <person name="Lai Q."/>
            <person name="Li G."/>
            <person name="Dong C."/>
            <person name="Wang J."/>
            <person name="Liao Y."/>
            <person name="Shao Z."/>
        </authorList>
    </citation>
    <scope>NUCLEOTIDE SEQUENCE [LARGE SCALE GENOMIC DNA]</scope>
    <source>
        <strain evidence="9 10">SCH89</strain>
    </source>
</reference>